<feature type="coiled-coil region" evidence="1">
    <location>
        <begin position="781"/>
        <end position="815"/>
    </location>
</feature>
<evidence type="ECO:0000259" key="2">
    <source>
        <dbReference type="PROSITE" id="PS51688"/>
    </source>
</evidence>
<feature type="domain" description="Peptidase S74" evidence="2">
    <location>
        <begin position="642"/>
        <end position="788"/>
    </location>
</feature>
<accession>A0A6C0AKI0</accession>
<organism evidence="3">
    <name type="scientific">viral metagenome</name>
    <dbReference type="NCBI Taxonomy" id="1070528"/>
    <lineage>
        <taxon>unclassified sequences</taxon>
        <taxon>metagenomes</taxon>
        <taxon>organismal metagenomes</taxon>
    </lineage>
</organism>
<dbReference type="AlphaFoldDB" id="A0A6C0AKI0"/>
<evidence type="ECO:0000256" key="1">
    <source>
        <dbReference type="SAM" id="Coils"/>
    </source>
</evidence>
<name>A0A6C0AKI0_9ZZZZ</name>
<dbReference type="PROSITE" id="PS51688">
    <property type="entry name" value="ICA"/>
    <property type="match status" value="1"/>
</dbReference>
<dbReference type="EMBL" id="MN740676">
    <property type="protein sequence ID" value="QHS80288.1"/>
    <property type="molecule type" value="Genomic_DNA"/>
</dbReference>
<evidence type="ECO:0000313" key="3">
    <source>
        <dbReference type="EMBL" id="QHS80288.1"/>
    </source>
</evidence>
<dbReference type="Pfam" id="PF13884">
    <property type="entry name" value="Peptidase_S74"/>
    <property type="match status" value="1"/>
</dbReference>
<keyword evidence="1" id="KW-0175">Coiled coil</keyword>
<dbReference type="InterPro" id="IPR030392">
    <property type="entry name" value="S74_ICA"/>
</dbReference>
<sequence>MSNKTGFRQGRLGIGKEPIFPLDISGSIRIDGDLVLAGTIADAQGNPIEFGATSATFNMDKTFPDPTIAITEFPDWSGNVVVEGAGKFEDIVSKNGDIFYNGGNVGIGTNSPGYKLEVNGNTHINGTLSATTLTGNLAWSYITSQPTTISFDQASNITTNNAKVGITTTQASNITTNNAKVGITTTQVSNITTNNAKVGITTTQVNNITTNNAKVSSQWTTASSSKIYYNGGNVGIGTANPEYKIDLAMDSNIENDMPAAQFIRFMVMNVPGYSSGGLIWKTNYGSGYTNVSAKIEAVNEANYFRGGLAFYTNGTANTTSDATERMRIKSNGNVGIGTSSPAARLHIKGIGDGMLMLTSGNDKDSLIYTDNTSGNLQLRPSSGHNITLCDSGGNVGIGTTTPDAKLDIMTGYYLDGFRMRLTNSPTVGVSIGALGITTLDGNSLQLGCNGSAYMHINSSGNVGIGTSSPTSNLYVASHQTSSGSAHEMQASVTFSNENSSNSGHSEYHTLCGYGLHHIDNYKSSSLQPYGSTSDGSIMHLNYYSQGNVNICRSCLVTPSITTFKIPANDGGTKPYTSGQIELGNESYYAPAILAVRHGTWADGVSLEIHVSSTNAARSKAFWVAGRENHGKVYASGAFYDNSDDRKKHNETKVSNGLEIINKLIAKKYFKSVDLKEASFDYELDNSGIPITTDTWMEEIGFIAQEIQKIPELKHCISGEEYVNEVKKTYQKDASDNFIRDASGNKIVEKEDIIKKPNSLSLRYNDLFVCNIVATQELHKEQQADKAEIAELKTKNTALENKVATLETELAAIKTHLGL</sequence>
<reference evidence="3" key="1">
    <citation type="journal article" date="2020" name="Nature">
        <title>Giant virus diversity and host interactions through global metagenomics.</title>
        <authorList>
            <person name="Schulz F."/>
            <person name="Roux S."/>
            <person name="Paez-Espino D."/>
            <person name="Jungbluth S."/>
            <person name="Walsh D.A."/>
            <person name="Denef V.J."/>
            <person name="McMahon K.D."/>
            <person name="Konstantinidis K.T."/>
            <person name="Eloe-Fadrosh E.A."/>
            <person name="Kyrpides N.C."/>
            <person name="Woyke T."/>
        </authorList>
    </citation>
    <scope>NUCLEOTIDE SEQUENCE</scope>
    <source>
        <strain evidence="3">GVMAG-S-1039698-54</strain>
    </source>
</reference>
<protein>
    <recommendedName>
        <fullName evidence="2">Peptidase S74 domain-containing protein</fullName>
    </recommendedName>
</protein>
<proteinExistence type="predicted"/>